<dbReference type="PANTHER" id="PTHR35330">
    <property type="entry name" value="SIROHEME BIOSYNTHESIS PROTEIN MET8"/>
    <property type="match status" value="1"/>
</dbReference>
<dbReference type="EMBL" id="BSSQ01000015">
    <property type="protein sequence ID" value="GLX69550.1"/>
    <property type="molecule type" value="Genomic_DNA"/>
</dbReference>
<gene>
    <name evidence="8" type="ORF">MU1_38950</name>
</gene>
<evidence type="ECO:0000256" key="6">
    <source>
        <dbReference type="ARBA" id="ARBA00047561"/>
    </source>
</evidence>
<dbReference type="RefSeq" id="WP_284240333.1">
    <property type="nucleotide sequence ID" value="NZ_BSSQ01000015.1"/>
</dbReference>
<evidence type="ECO:0000256" key="3">
    <source>
        <dbReference type="ARBA" id="ARBA00023002"/>
    </source>
</evidence>
<comment type="caution">
    <text evidence="8">The sequence shown here is derived from an EMBL/GenBank/DDBJ whole genome shotgun (WGS) entry which is preliminary data.</text>
</comment>
<evidence type="ECO:0000313" key="8">
    <source>
        <dbReference type="EMBL" id="GLX69550.1"/>
    </source>
</evidence>
<dbReference type="Pfam" id="PF13241">
    <property type="entry name" value="NAD_binding_7"/>
    <property type="match status" value="1"/>
</dbReference>
<dbReference type="InterPro" id="IPR036291">
    <property type="entry name" value="NAD(P)-bd_dom_sf"/>
</dbReference>
<accession>A0ABQ6GHG5</accession>
<evidence type="ECO:0000256" key="2">
    <source>
        <dbReference type="ARBA" id="ARBA00012400"/>
    </source>
</evidence>
<dbReference type="NCBIfam" id="TIGR01470">
    <property type="entry name" value="cysG_Nterm"/>
    <property type="match status" value="1"/>
</dbReference>
<dbReference type="Proteomes" id="UP001157114">
    <property type="component" value="Unassembled WGS sequence"/>
</dbReference>
<dbReference type="InterPro" id="IPR028161">
    <property type="entry name" value="Met8-like"/>
</dbReference>
<dbReference type="InterPro" id="IPR006367">
    <property type="entry name" value="Sirohaem_synthase_N"/>
</dbReference>
<evidence type="ECO:0000256" key="1">
    <source>
        <dbReference type="ARBA" id="ARBA00005010"/>
    </source>
</evidence>
<dbReference type="InterPro" id="IPR028281">
    <property type="entry name" value="Sirohaem_synthase_central"/>
</dbReference>
<organism evidence="8 9">
    <name type="scientific">Paenibacillus glycanilyticus</name>
    <dbReference type="NCBI Taxonomy" id="126569"/>
    <lineage>
        <taxon>Bacteria</taxon>
        <taxon>Bacillati</taxon>
        <taxon>Bacillota</taxon>
        <taxon>Bacilli</taxon>
        <taxon>Bacillales</taxon>
        <taxon>Paenibacillaceae</taxon>
        <taxon>Paenibacillus</taxon>
    </lineage>
</organism>
<name>A0ABQ6GHG5_9BACL</name>
<dbReference type="EC" id="1.3.1.76" evidence="2"/>
<protein>
    <recommendedName>
        <fullName evidence="2">precorrin-2 dehydrogenase</fullName>
        <ecNumber evidence="2">1.3.1.76</ecNumber>
    </recommendedName>
</protein>
<dbReference type="SUPFAM" id="SSF75615">
    <property type="entry name" value="Siroheme synthase middle domains-like"/>
    <property type="match status" value="1"/>
</dbReference>
<keyword evidence="9" id="KW-1185">Reference proteome</keyword>
<dbReference type="Pfam" id="PF14824">
    <property type="entry name" value="Sirohm_synth_M"/>
    <property type="match status" value="1"/>
</dbReference>
<keyword evidence="3" id="KW-0560">Oxidoreductase</keyword>
<dbReference type="Gene3D" id="3.40.50.720">
    <property type="entry name" value="NAD(P)-binding Rossmann-like Domain"/>
    <property type="match status" value="1"/>
</dbReference>
<evidence type="ECO:0000313" key="9">
    <source>
        <dbReference type="Proteomes" id="UP001157114"/>
    </source>
</evidence>
<sequence length="212" mass="23689">MNGYYPVMLQLRGERCVIVGGGRIAERKLLGLLEAGADNVAIVSPELTPRLSELAAGGSFQWVSRNFQPLDVVGARLLFAATNHAELNRLIAEEGRHAGAWVNTVDEERGRGFLNPSVVRRGDLLIAVSASGASPALSARLKRELERHYGDDYEYSVERLRMLREHMKAAVYEPGEREALLRLAAEEVPFQEETAFDMTTWITRLRAKRLED</sequence>
<reference evidence="8 9" key="1">
    <citation type="submission" date="2023-03" db="EMBL/GenBank/DDBJ databases">
        <title>Draft genome sequence of the bacteria which degrade cell wall of Tricholomamatutake.</title>
        <authorList>
            <person name="Konishi Y."/>
            <person name="Fukuta Y."/>
            <person name="Shirasaka N."/>
        </authorList>
    </citation>
    <scope>NUCLEOTIDE SEQUENCE [LARGE SCALE GENOMIC DNA]</scope>
    <source>
        <strain evidence="9">mu1</strain>
    </source>
</reference>
<evidence type="ECO:0000256" key="4">
    <source>
        <dbReference type="ARBA" id="ARBA00023027"/>
    </source>
</evidence>
<dbReference type="SUPFAM" id="SSF51735">
    <property type="entry name" value="NAD(P)-binding Rossmann-fold domains"/>
    <property type="match status" value="1"/>
</dbReference>
<proteinExistence type="predicted"/>
<evidence type="ECO:0000256" key="5">
    <source>
        <dbReference type="ARBA" id="ARBA00023244"/>
    </source>
</evidence>
<feature type="domain" description="Siroheme synthase central" evidence="7">
    <location>
        <begin position="121"/>
        <end position="148"/>
    </location>
</feature>
<dbReference type="InterPro" id="IPR042518">
    <property type="entry name" value="SirC_C"/>
</dbReference>
<comment type="pathway">
    <text evidence="1">Porphyrin-containing compound metabolism; siroheme biosynthesis; sirohydrochlorin from precorrin-2: step 1/1.</text>
</comment>
<dbReference type="PANTHER" id="PTHR35330:SF1">
    <property type="entry name" value="SIROHEME BIOSYNTHESIS PROTEIN MET8"/>
    <property type="match status" value="1"/>
</dbReference>
<comment type="catalytic activity">
    <reaction evidence="6">
        <text>precorrin-2 + NAD(+) = sirohydrochlorin + NADH + 2 H(+)</text>
        <dbReference type="Rhea" id="RHEA:15613"/>
        <dbReference type="ChEBI" id="CHEBI:15378"/>
        <dbReference type="ChEBI" id="CHEBI:57540"/>
        <dbReference type="ChEBI" id="CHEBI:57945"/>
        <dbReference type="ChEBI" id="CHEBI:58351"/>
        <dbReference type="ChEBI" id="CHEBI:58827"/>
        <dbReference type="EC" id="1.3.1.76"/>
    </reaction>
</comment>
<evidence type="ECO:0000259" key="7">
    <source>
        <dbReference type="Pfam" id="PF14824"/>
    </source>
</evidence>
<dbReference type="Gene3D" id="1.10.8.610">
    <property type="entry name" value="SirC, precorrin-2 dehydrogenase, C-terminal helical domain-like"/>
    <property type="match status" value="1"/>
</dbReference>
<keyword evidence="4" id="KW-0520">NAD</keyword>
<keyword evidence="5" id="KW-0627">Porphyrin biosynthesis</keyword>